<protein>
    <submittedName>
        <fullName evidence="1">Uncharacterized protein</fullName>
    </submittedName>
</protein>
<sequence length="62" mass="7431">MPIPIRRWWRSLVKRPVQEKVVTVNCIIKNETSQTDLRIKFVDKMLQNYSGQRSNKKSIKED</sequence>
<dbReference type="Proteomes" id="UP000315115">
    <property type="component" value="Chromosome 1"/>
</dbReference>
<evidence type="ECO:0000313" key="1">
    <source>
        <dbReference type="EMBL" id="BBL88402.1"/>
    </source>
</evidence>
<accession>A0A510I3Z5</accession>
<gene>
    <name evidence="1" type="ORF">VroAM7_10550</name>
</gene>
<proteinExistence type="predicted"/>
<reference evidence="2" key="1">
    <citation type="submission" date="2019-07" db="EMBL/GenBank/DDBJ databases">
        <title>Complete Genome Sequences of Vibrion rotiferianus strain AM7.</title>
        <authorList>
            <person name="Miyazaki K."/>
            <person name="Wiseschart A."/>
            <person name="Pootanakit K."/>
            <person name="Ishimori K."/>
            <person name="Kitahara K."/>
        </authorList>
    </citation>
    <scope>NUCLEOTIDE SEQUENCE [LARGE SCALE GENOMIC DNA]</scope>
    <source>
        <strain evidence="2">AM7</strain>
    </source>
</reference>
<dbReference type="EMBL" id="AP019798">
    <property type="protein sequence ID" value="BBL88402.1"/>
    <property type="molecule type" value="Genomic_DNA"/>
</dbReference>
<dbReference type="AlphaFoldDB" id="A0A510I3Z5"/>
<organism evidence="1 2">
    <name type="scientific">Vibrio rotiferianus</name>
    <dbReference type="NCBI Taxonomy" id="190895"/>
    <lineage>
        <taxon>Bacteria</taxon>
        <taxon>Pseudomonadati</taxon>
        <taxon>Pseudomonadota</taxon>
        <taxon>Gammaproteobacteria</taxon>
        <taxon>Vibrionales</taxon>
        <taxon>Vibrionaceae</taxon>
        <taxon>Vibrio</taxon>
    </lineage>
</organism>
<evidence type="ECO:0000313" key="2">
    <source>
        <dbReference type="Proteomes" id="UP000315115"/>
    </source>
</evidence>
<name>A0A510I3Z5_9VIBR</name>